<dbReference type="RefSeq" id="XP_025857146.1">
    <property type="nucleotide sequence ID" value="XM_026001361.2"/>
</dbReference>
<dbReference type="Proteomes" id="UP001652641">
    <property type="component" value="Chromosome 12"/>
</dbReference>
<name>A0A3Q7SNK6_VULVU</name>
<reference evidence="2" key="2">
    <citation type="submission" date="2025-08" db="UniProtKB">
        <authorList>
            <consortium name="RefSeq"/>
        </authorList>
    </citation>
    <scope>IDENTIFICATION</scope>
    <source>
        <tissue evidence="2">Cell line</tissue>
    </source>
</reference>
<reference key="1">
    <citation type="submission" date="2019-01" db="UniProtKB">
        <authorList>
            <consortium name="RefSeq"/>
        </authorList>
    </citation>
    <scope>IDENTIFICATION</scope>
</reference>
<sequence>MAAAVSAGGPATVSGKQEFYQLLKNLINPSCMVRRQAEEIYENIPGSSPKGEGCSLYYAWTDGYRFCA</sequence>
<accession>A0A3Q7SNK6</accession>
<evidence type="ECO:0000313" key="2">
    <source>
        <dbReference type="RefSeq" id="XP_025857146.1"/>
    </source>
</evidence>
<protein>
    <submittedName>
        <fullName evidence="2">Ran-binding protein 6 isoform X2</fullName>
    </submittedName>
</protein>
<dbReference type="GeneID" id="112921975"/>
<dbReference type="CTD" id="26953"/>
<dbReference type="AlphaFoldDB" id="A0A3Q7SNK6"/>
<gene>
    <name evidence="2" type="primary">RANBP6</name>
</gene>
<keyword evidence="1" id="KW-1185">Reference proteome</keyword>
<organism evidence="1 2">
    <name type="scientific">Vulpes vulpes</name>
    <name type="common">Red fox</name>
    <dbReference type="NCBI Taxonomy" id="9627"/>
    <lineage>
        <taxon>Eukaryota</taxon>
        <taxon>Metazoa</taxon>
        <taxon>Chordata</taxon>
        <taxon>Craniata</taxon>
        <taxon>Vertebrata</taxon>
        <taxon>Euteleostomi</taxon>
        <taxon>Mammalia</taxon>
        <taxon>Eutheria</taxon>
        <taxon>Laurasiatheria</taxon>
        <taxon>Carnivora</taxon>
        <taxon>Caniformia</taxon>
        <taxon>Canidae</taxon>
        <taxon>Vulpes</taxon>
    </lineage>
</organism>
<evidence type="ECO:0000313" key="1">
    <source>
        <dbReference type="Proteomes" id="UP001652641"/>
    </source>
</evidence>
<proteinExistence type="predicted"/>